<dbReference type="PANTHER" id="PTHR43792:SF1">
    <property type="entry name" value="N-ACETYLTRANSFERASE DOMAIN-CONTAINING PROTEIN"/>
    <property type="match status" value="1"/>
</dbReference>
<evidence type="ECO:0000259" key="1">
    <source>
        <dbReference type="PROSITE" id="PS51186"/>
    </source>
</evidence>
<gene>
    <name evidence="2" type="ORF">NX782_19665</name>
</gene>
<reference evidence="2 3" key="1">
    <citation type="submission" date="2022-08" db="EMBL/GenBank/DDBJ databases">
        <title>Reclassification of Massilia species as members of the genera Telluria, Duganella, Pseudoduganella, Mokoshia gen. nov. and Zemynaea gen. nov. using orthogonal and non-orthogonal genome-based approaches.</title>
        <authorList>
            <person name="Bowman J.P."/>
        </authorList>
    </citation>
    <scope>NUCLEOTIDE SEQUENCE [LARGE SCALE GENOMIC DNA]</scope>
    <source>
        <strain evidence="2 3">LMG 28164</strain>
    </source>
</reference>
<dbReference type="Gene3D" id="3.40.630.30">
    <property type="match status" value="1"/>
</dbReference>
<organism evidence="2 3">
    <name type="scientific">Massilia norwichensis</name>
    <dbReference type="NCBI Taxonomy" id="1442366"/>
    <lineage>
        <taxon>Bacteria</taxon>
        <taxon>Pseudomonadati</taxon>
        <taxon>Pseudomonadota</taxon>
        <taxon>Betaproteobacteria</taxon>
        <taxon>Burkholderiales</taxon>
        <taxon>Oxalobacteraceae</taxon>
        <taxon>Telluria group</taxon>
        <taxon>Massilia</taxon>
    </lineage>
</organism>
<evidence type="ECO:0000313" key="2">
    <source>
        <dbReference type="EMBL" id="MCS0591411.1"/>
    </source>
</evidence>
<dbReference type="RefSeq" id="WP_258847180.1">
    <property type="nucleotide sequence ID" value="NZ_JANUGX010000026.1"/>
</dbReference>
<comment type="caution">
    <text evidence="2">The sequence shown here is derived from an EMBL/GenBank/DDBJ whole genome shotgun (WGS) entry which is preliminary data.</text>
</comment>
<dbReference type="PROSITE" id="PS51186">
    <property type="entry name" value="GNAT"/>
    <property type="match status" value="1"/>
</dbReference>
<dbReference type="SUPFAM" id="SSF55729">
    <property type="entry name" value="Acyl-CoA N-acyltransferases (Nat)"/>
    <property type="match status" value="1"/>
</dbReference>
<dbReference type="EMBL" id="JANUGX010000026">
    <property type="protein sequence ID" value="MCS0591411.1"/>
    <property type="molecule type" value="Genomic_DNA"/>
</dbReference>
<dbReference type="InterPro" id="IPR000182">
    <property type="entry name" value="GNAT_dom"/>
</dbReference>
<protein>
    <submittedName>
        <fullName evidence="2">GNAT family N-acetyltransferase</fullName>
    </submittedName>
</protein>
<dbReference type="InterPro" id="IPR016181">
    <property type="entry name" value="Acyl_CoA_acyltransferase"/>
</dbReference>
<dbReference type="InterPro" id="IPR051531">
    <property type="entry name" value="N-acetyltransferase"/>
</dbReference>
<proteinExistence type="predicted"/>
<dbReference type="Proteomes" id="UP001205560">
    <property type="component" value="Unassembled WGS sequence"/>
</dbReference>
<evidence type="ECO:0000313" key="3">
    <source>
        <dbReference type="Proteomes" id="UP001205560"/>
    </source>
</evidence>
<keyword evidence="3" id="KW-1185">Reference proteome</keyword>
<accession>A0ABT2AB31</accession>
<sequence>MSGIRAGAGDASTAQETWSLGEAVVEQAIRAREEGRYDDALRHLLAAFARVVSSDPARHIGVFLPMLEWRFLAEEYAPARAALLEARDVQVHRLLAGELTYGQPRSSWFGPPSRFSLIADMNETLKDPHSTSAVFARLDALFPEQARRDAFLALPAVVEAGDFTLGERYLPDPMGMLAHLNELAQSSPLFPPPRSAVRLAAELANFAKDVRLRAAILRGLGRGAEADALVDAALAGLANEELRDWVRRDLRWPGVILRASSERQIEQDRAAHPEWEAKLPLPKSIETERLVLRPFTIDDAEAWLPLISLPEIIRYTGDTPAGSIEEARELLRTRPLQDYEHYGFGRLAVIEKASGRLVGFCGFKHVVELGEVDIGYRFLPDCWGKAYATESATALMRDGRRAHGIRRVVGTVHPDNPASGRVLEKIGLRFERLLAPDEDGVCFLLYATPGVK</sequence>
<name>A0ABT2AB31_9BURK</name>
<feature type="domain" description="N-acetyltransferase" evidence="1">
    <location>
        <begin position="290"/>
        <end position="448"/>
    </location>
</feature>
<dbReference type="Pfam" id="PF13302">
    <property type="entry name" value="Acetyltransf_3"/>
    <property type="match status" value="1"/>
</dbReference>
<dbReference type="PANTHER" id="PTHR43792">
    <property type="entry name" value="GNAT FAMILY, PUTATIVE (AFU_ORTHOLOGUE AFUA_3G00765)-RELATED-RELATED"/>
    <property type="match status" value="1"/>
</dbReference>